<dbReference type="GeneID" id="54583644"/>
<evidence type="ECO:0000256" key="1">
    <source>
        <dbReference type="SAM" id="MobiDB-lite"/>
    </source>
</evidence>
<evidence type="ECO:0000313" key="3">
    <source>
        <dbReference type="Proteomes" id="UP000800094"/>
    </source>
</evidence>
<protein>
    <submittedName>
        <fullName evidence="2">Uncharacterized protein</fullName>
    </submittedName>
</protein>
<proteinExistence type="predicted"/>
<feature type="region of interest" description="Disordered" evidence="1">
    <location>
        <begin position="50"/>
        <end position="239"/>
    </location>
</feature>
<feature type="compositionally biased region" description="Acidic residues" evidence="1">
    <location>
        <begin position="171"/>
        <end position="214"/>
    </location>
</feature>
<feature type="compositionally biased region" description="Low complexity" evidence="1">
    <location>
        <begin position="215"/>
        <end position="226"/>
    </location>
</feature>
<dbReference type="Proteomes" id="UP000800094">
    <property type="component" value="Unassembled WGS sequence"/>
</dbReference>
<evidence type="ECO:0000313" key="2">
    <source>
        <dbReference type="EMBL" id="KAF2242445.1"/>
    </source>
</evidence>
<sequence length="431" mass="47981">MATTQAEATLTGLPLEMRWKIFEFAAARDTKPKKVLRYYFEKKEVKELIAKNAANNPDGVTPQVRYNDSYDEDSEMGVDHEGEENEQDDQDEDDEQDDGEDDDEEQVDDDDEDGEQDDEADNGNEEEDVDVAEDEGDDGGVPEDMDGVENEEVEVEAEAENDNGEGNIAGEENEEAAAEAAEDAESDGENDEADAEAAEDAESDIDEEMADADGDTANAAGTTTQTAPPPPPAPIVRPHGKWRHIPKFLRITRCPPPVELFLVSKQLNDEAKDWFYNVAVLKIDATGSFAHTSFFEEALGQIADAAFSPMESIRKAEVTFVWDSTWIRSESTGFAGNVFPALLMNRAEYVVKILKQAPYLKDVLIYWHDSAQDVQSEMLKNDVLEAFLNLKGDIRVEEHYIASDAKPHVKSTAGKRRIEFQNIIDNPPEYL</sequence>
<keyword evidence="3" id="KW-1185">Reference proteome</keyword>
<dbReference type="RefSeq" id="XP_033677449.1">
    <property type="nucleotide sequence ID" value="XM_033830314.1"/>
</dbReference>
<accession>A0A6A6HW79</accession>
<dbReference type="AlphaFoldDB" id="A0A6A6HW79"/>
<name>A0A6A6HW79_9PLEO</name>
<feature type="compositionally biased region" description="Acidic residues" evidence="1">
    <location>
        <begin position="69"/>
        <end position="163"/>
    </location>
</feature>
<dbReference type="OrthoDB" id="3795483at2759"/>
<gene>
    <name evidence="2" type="ORF">BU26DRAFT_524559</name>
</gene>
<organism evidence="2 3">
    <name type="scientific">Trematosphaeria pertusa</name>
    <dbReference type="NCBI Taxonomy" id="390896"/>
    <lineage>
        <taxon>Eukaryota</taxon>
        <taxon>Fungi</taxon>
        <taxon>Dikarya</taxon>
        <taxon>Ascomycota</taxon>
        <taxon>Pezizomycotina</taxon>
        <taxon>Dothideomycetes</taxon>
        <taxon>Pleosporomycetidae</taxon>
        <taxon>Pleosporales</taxon>
        <taxon>Massarineae</taxon>
        <taxon>Trematosphaeriaceae</taxon>
        <taxon>Trematosphaeria</taxon>
    </lineage>
</organism>
<dbReference type="EMBL" id="ML987208">
    <property type="protein sequence ID" value="KAF2242445.1"/>
    <property type="molecule type" value="Genomic_DNA"/>
</dbReference>
<reference evidence="2" key="1">
    <citation type="journal article" date="2020" name="Stud. Mycol.">
        <title>101 Dothideomycetes genomes: a test case for predicting lifestyles and emergence of pathogens.</title>
        <authorList>
            <person name="Haridas S."/>
            <person name="Albert R."/>
            <person name="Binder M."/>
            <person name="Bloem J."/>
            <person name="Labutti K."/>
            <person name="Salamov A."/>
            <person name="Andreopoulos B."/>
            <person name="Baker S."/>
            <person name="Barry K."/>
            <person name="Bills G."/>
            <person name="Bluhm B."/>
            <person name="Cannon C."/>
            <person name="Castanera R."/>
            <person name="Culley D."/>
            <person name="Daum C."/>
            <person name="Ezra D."/>
            <person name="Gonzalez J."/>
            <person name="Henrissat B."/>
            <person name="Kuo A."/>
            <person name="Liang C."/>
            <person name="Lipzen A."/>
            <person name="Lutzoni F."/>
            <person name="Magnuson J."/>
            <person name="Mondo S."/>
            <person name="Nolan M."/>
            <person name="Ohm R."/>
            <person name="Pangilinan J."/>
            <person name="Park H.-J."/>
            <person name="Ramirez L."/>
            <person name="Alfaro M."/>
            <person name="Sun H."/>
            <person name="Tritt A."/>
            <person name="Yoshinaga Y."/>
            <person name="Zwiers L.-H."/>
            <person name="Turgeon B."/>
            <person name="Goodwin S."/>
            <person name="Spatafora J."/>
            <person name="Crous P."/>
            <person name="Grigoriev I."/>
        </authorList>
    </citation>
    <scope>NUCLEOTIDE SEQUENCE</scope>
    <source>
        <strain evidence="2">CBS 122368</strain>
    </source>
</reference>